<feature type="transmembrane region" description="Helical" evidence="3">
    <location>
        <begin position="56"/>
        <end position="76"/>
    </location>
</feature>
<organism evidence="4 5">
    <name type="scientific">Leptobrachium leishanense</name>
    <name type="common">Leishan spiny toad</name>
    <dbReference type="NCBI Taxonomy" id="445787"/>
    <lineage>
        <taxon>Eukaryota</taxon>
        <taxon>Metazoa</taxon>
        <taxon>Chordata</taxon>
        <taxon>Craniata</taxon>
        <taxon>Vertebrata</taxon>
        <taxon>Euteleostomi</taxon>
        <taxon>Amphibia</taxon>
        <taxon>Batrachia</taxon>
        <taxon>Anura</taxon>
        <taxon>Pelobatoidea</taxon>
        <taxon>Megophryidae</taxon>
        <taxon>Leptobrachium</taxon>
    </lineage>
</organism>
<feature type="region of interest" description="Disordered" evidence="2">
    <location>
        <begin position="1"/>
        <end position="37"/>
    </location>
</feature>
<evidence type="ECO:0000256" key="3">
    <source>
        <dbReference type="SAM" id="Phobius"/>
    </source>
</evidence>
<dbReference type="GeneTree" id="ENSGT00500000045001"/>
<dbReference type="AlphaFoldDB" id="A0A8C5QL40"/>
<evidence type="ECO:0000313" key="5">
    <source>
        <dbReference type="Proteomes" id="UP000694569"/>
    </source>
</evidence>
<keyword evidence="3" id="KW-0812">Transmembrane</keyword>
<dbReference type="SUPFAM" id="SSF57997">
    <property type="entry name" value="Tropomyosin"/>
    <property type="match status" value="1"/>
</dbReference>
<proteinExistence type="predicted"/>
<dbReference type="PANTHER" id="PTHR21734">
    <property type="entry name" value="INHIBITOR OF NUCLEAR FACTOR KAPPA-B KINASE-INTERACTING PROTEIN"/>
    <property type="match status" value="1"/>
</dbReference>
<accession>A0A8C5QL40</accession>
<keyword evidence="3" id="KW-0472">Membrane</keyword>
<feature type="coiled-coil region" evidence="1">
    <location>
        <begin position="146"/>
        <end position="173"/>
    </location>
</feature>
<protein>
    <submittedName>
        <fullName evidence="4">IKBKB interacting protein</fullName>
    </submittedName>
</protein>
<name>A0A8C5QL40_9ANUR</name>
<evidence type="ECO:0000256" key="1">
    <source>
        <dbReference type="SAM" id="Coils"/>
    </source>
</evidence>
<dbReference type="OrthoDB" id="9907187at2759"/>
<reference evidence="4" key="1">
    <citation type="submission" date="2025-08" db="UniProtKB">
        <authorList>
            <consortium name="Ensembl"/>
        </authorList>
    </citation>
    <scope>IDENTIFICATION</scope>
</reference>
<dbReference type="PANTHER" id="PTHR21734:SF10">
    <property type="entry name" value="INHIBITOR OF NUCLEAR FACTOR KAPPA-B KINASE-INTERACTING PROTEIN"/>
    <property type="match status" value="1"/>
</dbReference>
<dbReference type="Proteomes" id="UP000694569">
    <property type="component" value="Unplaced"/>
</dbReference>
<evidence type="ECO:0000313" key="4">
    <source>
        <dbReference type="Ensembl" id="ENSLLEP00000039843.1"/>
    </source>
</evidence>
<evidence type="ECO:0000256" key="2">
    <source>
        <dbReference type="SAM" id="MobiDB-lite"/>
    </source>
</evidence>
<sequence length="359" mass="40716">MMSTEVKQRKKVSTSKEGKDGQPMAPPTAPQIRDEVPGKTVVDPAFKQQRPPIVEVRTVLCLLCLAICGALSWFVFEQSRTFSILEHRYQSLQTRSEALEELGDKIRLVFGKLLKTEEAVIKFKELGITQRAEGFRRDLSSLGASCKAIADNRDRLEGNLTTLQKAFAKFEKSTSNITNEISMRINTVKTDVRRISGFETDINSLIESVIELENKLEKVEKSTVQSIGNSLADSIDRITDLKNAVSRNSDRIDLIKKRLVELRSDFSDNSEKLQNLESDRLKVMQAVHFANDLKPKVFTLRKDLSQVQNIMNDLSLRLGRLAQDLLKREREVMAISDQVFNFTAMKSEIQDLNLKLHTS</sequence>
<reference evidence="4" key="2">
    <citation type="submission" date="2025-09" db="UniProtKB">
        <authorList>
            <consortium name="Ensembl"/>
        </authorList>
    </citation>
    <scope>IDENTIFICATION</scope>
</reference>
<dbReference type="InterPro" id="IPR024152">
    <property type="entry name" value="Inh_kappa-B_kinase-int"/>
</dbReference>
<dbReference type="Ensembl" id="ENSLLET00000041451.1">
    <property type="protein sequence ID" value="ENSLLEP00000039843.1"/>
    <property type="gene ID" value="ENSLLEG00000025350.1"/>
</dbReference>
<keyword evidence="3" id="KW-1133">Transmembrane helix</keyword>
<keyword evidence="5" id="KW-1185">Reference proteome</keyword>
<keyword evidence="1" id="KW-0175">Coiled coil</keyword>
<dbReference type="Gene3D" id="1.10.287.1490">
    <property type="match status" value="1"/>
</dbReference>
<gene>
    <name evidence="4" type="primary">IKBIP</name>
</gene>